<protein>
    <submittedName>
        <fullName evidence="1">Uncharacterized protein</fullName>
    </submittedName>
</protein>
<dbReference type="AlphaFoldDB" id="A0A6C0IIF5"/>
<dbReference type="EMBL" id="MN740199">
    <property type="protein sequence ID" value="QHT93011.1"/>
    <property type="molecule type" value="Genomic_DNA"/>
</dbReference>
<proteinExistence type="predicted"/>
<reference evidence="1" key="1">
    <citation type="journal article" date="2020" name="Nature">
        <title>Giant virus diversity and host interactions through global metagenomics.</title>
        <authorList>
            <person name="Schulz F."/>
            <person name="Roux S."/>
            <person name="Paez-Espino D."/>
            <person name="Jungbluth S."/>
            <person name="Walsh D.A."/>
            <person name="Denef V.J."/>
            <person name="McMahon K.D."/>
            <person name="Konstantinidis K.T."/>
            <person name="Eloe-Fadrosh E.A."/>
            <person name="Kyrpides N.C."/>
            <person name="Woyke T."/>
        </authorList>
    </citation>
    <scope>NUCLEOTIDE SEQUENCE</scope>
    <source>
        <strain evidence="1">GVMAG-M-3300023210-19</strain>
    </source>
</reference>
<organism evidence="1">
    <name type="scientific">viral metagenome</name>
    <dbReference type="NCBI Taxonomy" id="1070528"/>
    <lineage>
        <taxon>unclassified sequences</taxon>
        <taxon>metagenomes</taxon>
        <taxon>organismal metagenomes</taxon>
    </lineage>
</organism>
<sequence length="79" mass="9322">MDDKQTATKQKDNIKKELPGLPIITYILPPIEIELEVEINLKTITKPKLMRQSNFINHSQITRYNHTNNIMNILERSYK</sequence>
<accession>A0A6C0IIF5</accession>
<evidence type="ECO:0000313" key="1">
    <source>
        <dbReference type="EMBL" id="QHT93011.1"/>
    </source>
</evidence>
<name>A0A6C0IIF5_9ZZZZ</name>